<dbReference type="PRINTS" id="PR00812">
    <property type="entry name" value="BCTERIALGSPF"/>
</dbReference>
<dbReference type="InterPro" id="IPR003004">
    <property type="entry name" value="GspF/PilC"/>
</dbReference>
<keyword evidence="4" id="KW-1003">Cell membrane</keyword>
<evidence type="ECO:0000256" key="3">
    <source>
        <dbReference type="ARBA" id="ARBA00022448"/>
    </source>
</evidence>
<sequence>MPSFQYKYETKLGTKKGELEAENLKQAEAILNRQRINYSKLKARPKDIVLFGGGPTQKDLVIFTRQFATMIGAGLPLVQCLQILGGSVENRTFASAINDVRVRIEGGDTFADALRKHPKIFDELYTNMIEAGEVGGILDKILLRLADYMEKAVALKAKVKSAMMYPAIIVTVAVAVIIFLLVFVIPMFGKMFSDFGKALPWPTQVVLNASNFIITNWYVVFLAPVALFMTISYIRKTEKGLIITDKIIIKTPVFGTLIQKVAVAKFTRTMGTLISSGVPIIEGLNITARTAGQKVIELAVLGVIDDIKQGKGLSGPLKEQGVFPTMVVQMIEVGEQTGALDEMMNRIADFYDQEVDTAVDGLTSMLEPMLMVFLGVVVGFVVVAMYMPIFKMGDVVG</sequence>
<reference evidence="11" key="1">
    <citation type="submission" date="2018-06" db="EMBL/GenBank/DDBJ databases">
        <authorList>
            <person name="Zhirakovskaya E."/>
        </authorList>
    </citation>
    <scope>NUCLEOTIDE SEQUENCE</scope>
</reference>
<dbReference type="InterPro" id="IPR018076">
    <property type="entry name" value="T2SS_GspF_dom"/>
</dbReference>
<evidence type="ECO:0000259" key="10">
    <source>
        <dbReference type="Pfam" id="PF00482"/>
    </source>
</evidence>
<keyword evidence="5" id="KW-0997">Cell inner membrane</keyword>
<evidence type="ECO:0000313" key="11">
    <source>
        <dbReference type="EMBL" id="VAX18819.1"/>
    </source>
</evidence>
<comment type="similarity">
    <text evidence="2">Belongs to the GSP F family.</text>
</comment>
<name>A0A3B1BLJ5_9ZZZZ</name>
<dbReference type="GO" id="GO:0015628">
    <property type="term" value="P:protein secretion by the type II secretion system"/>
    <property type="evidence" value="ECO:0007669"/>
    <property type="project" value="TreeGrafter"/>
</dbReference>
<dbReference type="EMBL" id="UOGC01000081">
    <property type="protein sequence ID" value="VAX18819.1"/>
    <property type="molecule type" value="Genomic_DNA"/>
</dbReference>
<dbReference type="Pfam" id="PF00482">
    <property type="entry name" value="T2SSF"/>
    <property type="match status" value="2"/>
</dbReference>
<organism evidence="11">
    <name type="scientific">hydrothermal vent metagenome</name>
    <dbReference type="NCBI Taxonomy" id="652676"/>
    <lineage>
        <taxon>unclassified sequences</taxon>
        <taxon>metagenomes</taxon>
        <taxon>ecological metagenomes</taxon>
    </lineage>
</organism>
<dbReference type="PROSITE" id="PS00874">
    <property type="entry name" value="T2SP_F"/>
    <property type="match status" value="1"/>
</dbReference>
<evidence type="ECO:0000256" key="6">
    <source>
        <dbReference type="ARBA" id="ARBA00022692"/>
    </source>
</evidence>
<gene>
    <name evidence="11" type="ORF">MNBD_NITROSPINAE01-1699</name>
</gene>
<evidence type="ECO:0000256" key="7">
    <source>
        <dbReference type="ARBA" id="ARBA00022989"/>
    </source>
</evidence>
<feature type="transmembrane region" description="Helical" evidence="9">
    <location>
        <begin position="370"/>
        <end position="389"/>
    </location>
</feature>
<evidence type="ECO:0000256" key="1">
    <source>
        <dbReference type="ARBA" id="ARBA00004429"/>
    </source>
</evidence>
<feature type="domain" description="Type II secretion system protein GspF" evidence="10">
    <location>
        <begin position="266"/>
        <end position="388"/>
    </location>
</feature>
<dbReference type="PANTHER" id="PTHR30012">
    <property type="entry name" value="GENERAL SECRETION PATHWAY PROTEIN"/>
    <property type="match status" value="1"/>
</dbReference>
<dbReference type="InterPro" id="IPR042094">
    <property type="entry name" value="T2SS_GspF_sf"/>
</dbReference>
<keyword evidence="8 9" id="KW-0472">Membrane</keyword>
<dbReference type="AlphaFoldDB" id="A0A3B1BLJ5"/>
<dbReference type="PANTHER" id="PTHR30012:SF7">
    <property type="entry name" value="PROTEIN TRANSPORT PROTEIN HOFC HOMOLOG"/>
    <property type="match status" value="1"/>
</dbReference>
<evidence type="ECO:0000256" key="2">
    <source>
        <dbReference type="ARBA" id="ARBA00005745"/>
    </source>
</evidence>
<feature type="transmembrane region" description="Helical" evidence="9">
    <location>
        <begin position="209"/>
        <end position="234"/>
    </location>
</feature>
<keyword evidence="6 9" id="KW-0812">Transmembrane</keyword>
<evidence type="ECO:0000256" key="8">
    <source>
        <dbReference type="ARBA" id="ARBA00023136"/>
    </source>
</evidence>
<proteinExistence type="inferred from homology"/>
<dbReference type="InterPro" id="IPR001992">
    <property type="entry name" value="T2SS_GspF/T4SS_PilC_CS"/>
</dbReference>
<dbReference type="Gene3D" id="1.20.81.30">
    <property type="entry name" value="Type II secretion system (T2SS), domain F"/>
    <property type="match status" value="2"/>
</dbReference>
<keyword evidence="7 9" id="KW-1133">Transmembrane helix</keyword>
<dbReference type="FunFam" id="1.20.81.30:FF:000001">
    <property type="entry name" value="Type II secretion system protein F"/>
    <property type="match status" value="2"/>
</dbReference>
<dbReference type="GO" id="GO:0005886">
    <property type="term" value="C:plasma membrane"/>
    <property type="evidence" value="ECO:0007669"/>
    <property type="project" value="UniProtKB-SubCell"/>
</dbReference>
<feature type="transmembrane region" description="Helical" evidence="9">
    <location>
        <begin position="165"/>
        <end position="189"/>
    </location>
</feature>
<evidence type="ECO:0000256" key="9">
    <source>
        <dbReference type="SAM" id="Phobius"/>
    </source>
</evidence>
<comment type="subcellular location">
    <subcellularLocation>
        <location evidence="1">Cell inner membrane</location>
        <topology evidence="1">Multi-pass membrane protein</topology>
    </subcellularLocation>
</comment>
<keyword evidence="3" id="KW-0813">Transport</keyword>
<evidence type="ECO:0000256" key="4">
    <source>
        <dbReference type="ARBA" id="ARBA00022475"/>
    </source>
</evidence>
<feature type="domain" description="Type II secretion system protein GspF" evidence="10">
    <location>
        <begin position="63"/>
        <end position="186"/>
    </location>
</feature>
<evidence type="ECO:0000256" key="5">
    <source>
        <dbReference type="ARBA" id="ARBA00022519"/>
    </source>
</evidence>
<protein>
    <submittedName>
        <fullName evidence="11">Type IV fimbrial assembly protein PilC</fullName>
    </submittedName>
</protein>
<accession>A0A3B1BLJ5</accession>